<dbReference type="VEuPathDB" id="FungiDB:PSTT_02048"/>
<keyword evidence="2" id="KW-1185">Reference proteome</keyword>
<reference evidence="1 2" key="1">
    <citation type="submission" date="2017-12" db="EMBL/GenBank/DDBJ databases">
        <title>Gene loss provides genomic basis for host adaptation in cereal stripe rust fungi.</title>
        <authorList>
            <person name="Xia C."/>
        </authorList>
    </citation>
    <scope>NUCLEOTIDE SEQUENCE [LARGE SCALE GENOMIC DNA]</scope>
    <source>
        <strain evidence="1 2">93TX-2</strain>
    </source>
</reference>
<dbReference type="VEuPathDB" id="FungiDB:PSHT_11613"/>
<reference evidence="2" key="3">
    <citation type="journal article" date="2018" name="Mol. Plant Microbe Interact.">
        <title>Genome sequence resources for the wheat stripe rust pathogen (Puccinia striiformis f. sp. tritici) and the barley stripe rust pathogen (Puccinia striiformis f. sp. hordei).</title>
        <authorList>
            <person name="Xia C."/>
            <person name="Wang M."/>
            <person name="Yin C."/>
            <person name="Cornejo O.E."/>
            <person name="Hulbert S.H."/>
            <person name="Chen X."/>
        </authorList>
    </citation>
    <scope>NUCLEOTIDE SEQUENCE [LARGE SCALE GENOMIC DNA]</scope>
    <source>
        <strain evidence="2">93TX-2</strain>
    </source>
</reference>
<dbReference type="Proteomes" id="UP000238274">
    <property type="component" value="Unassembled WGS sequence"/>
</dbReference>
<dbReference type="AlphaFoldDB" id="A0A2S4V262"/>
<gene>
    <name evidence="1" type="ORF">PSHT_11613</name>
</gene>
<organism evidence="1 2">
    <name type="scientific">Puccinia striiformis</name>
    <dbReference type="NCBI Taxonomy" id="27350"/>
    <lineage>
        <taxon>Eukaryota</taxon>
        <taxon>Fungi</taxon>
        <taxon>Dikarya</taxon>
        <taxon>Basidiomycota</taxon>
        <taxon>Pucciniomycotina</taxon>
        <taxon>Pucciniomycetes</taxon>
        <taxon>Pucciniales</taxon>
        <taxon>Pucciniaceae</taxon>
        <taxon>Puccinia</taxon>
    </lineage>
</organism>
<sequence>MTRLAPSSLWRVKGQHPKSYLVIGLASNAFMAAKNSSRALLDSHLSNPPPTEEMPSMMILNLVHFRLNNYTEAQRFKMFDKEPCLVSCRVTTPLAARATQSLAQSCQNGHFQMGQTNVTFCYPRVTPDGVTILKPANKVESSTPVSLTPVRCNRFECRPPTSDPPELSSCKVITQTLLNNLTGSVTLPPQTWVVVSHKNCAAILQNPDSEHDYPLQFTWTQLGLDFINIIEKCVLPHTGSKGGSCMFDSYMGYNFTNVN</sequence>
<comment type="caution">
    <text evidence="1">The sequence shown here is derived from an EMBL/GenBank/DDBJ whole genome shotgun (WGS) entry which is preliminary data.</text>
</comment>
<accession>A0A2S4V262</accession>
<protein>
    <submittedName>
        <fullName evidence="1">Uncharacterized protein</fullName>
    </submittedName>
</protein>
<dbReference type="EMBL" id="PKSM01000195">
    <property type="protein sequence ID" value="POW03614.1"/>
    <property type="molecule type" value="Genomic_DNA"/>
</dbReference>
<name>A0A2S4V262_9BASI</name>
<proteinExistence type="predicted"/>
<evidence type="ECO:0000313" key="2">
    <source>
        <dbReference type="Proteomes" id="UP000238274"/>
    </source>
</evidence>
<evidence type="ECO:0000313" key="1">
    <source>
        <dbReference type="EMBL" id="POW03614.1"/>
    </source>
</evidence>
<reference evidence="2" key="2">
    <citation type="journal article" date="2018" name="BMC Genomics">
        <title>Genomic insights into host adaptation between the wheat stripe rust pathogen (Puccinia striiformis f. sp. tritici) and the barley stripe rust pathogen (Puccinia striiformis f. sp. hordei).</title>
        <authorList>
            <person name="Xia C."/>
            <person name="Wang M."/>
            <person name="Yin C."/>
            <person name="Cornejo O.E."/>
            <person name="Hulbert S.H."/>
            <person name="Chen X."/>
        </authorList>
    </citation>
    <scope>NUCLEOTIDE SEQUENCE [LARGE SCALE GENOMIC DNA]</scope>
    <source>
        <strain evidence="2">93TX-2</strain>
    </source>
</reference>